<accession>A0AA37HF11</accession>
<evidence type="ECO:0000313" key="1">
    <source>
        <dbReference type="EMBL" id="GJD64005.1"/>
    </source>
</evidence>
<dbReference type="InterPro" id="IPR046500">
    <property type="entry name" value="DUF6678"/>
</dbReference>
<sequence>MSIHKNADLRRLAARARRDFSVARMADTKWRKLFGALREAVPGIRMRVKFLNVAEPRDFGTPWTVWLHPPRPWIDTAVLGPVELRAIEWLDVPAVVHCPGGSGRSDRETVQDLDTVEACPAALGRFPVERSERGLRVTGYAR</sequence>
<keyword evidence="2" id="KW-1185">Reference proteome</keyword>
<organism evidence="1 2">
    <name type="scientific">Methylobacterium frigidaeris</name>
    <dbReference type="NCBI Taxonomy" id="2038277"/>
    <lineage>
        <taxon>Bacteria</taxon>
        <taxon>Pseudomonadati</taxon>
        <taxon>Pseudomonadota</taxon>
        <taxon>Alphaproteobacteria</taxon>
        <taxon>Hyphomicrobiales</taxon>
        <taxon>Methylobacteriaceae</taxon>
        <taxon>Methylobacterium</taxon>
    </lineage>
</organism>
<reference evidence="1" key="2">
    <citation type="submission" date="2021-08" db="EMBL/GenBank/DDBJ databases">
        <authorList>
            <person name="Tani A."/>
            <person name="Ola A."/>
            <person name="Ogura Y."/>
            <person name="Katsura K."/>
            <person name="Hayashi T."/>
        </authorList>
    </citation>
    <scope>NUCLEOTIDE SEQUENCE</scope>
    <source>
        <strain evidence="1">JCM 32048</strain>
    </source>
</reference>
<reference evidence="1" key="1">
    <citation type="journal article" date="2016" name="Front. Microbiol.">
        <title>Genome Sequence of the Piezophilic, Mesophilic Sulfate-Reducing Bacterium Desulfovibrio indicus J2T.</title>
        <authorList>
            <person name="Cao J."/>
            <person name="Maignien L."/>
            <person name="Shao Z."/>
            <person name="Alain K."/>
            <person name="Jebbar M."/>
        </authorList>
    </citation>
    <scope>NUCLEOTIDE SEQUENCE</scope>
    <source>
        <strain evidence="1">JCM 32048</strain>
    </source>
</reference>
<gene>
    <name evidence="1" type="ORF">MPEAHAMD_4179</name>
</gene>
<dbReference type="Proteomes" id="UP001055286">
    <property type="component" value="Unassembled WGS sequence"/>
</dbReference>
<dbReference type="Pfam" id="PF20383">
    <property type="entry name" value="DUF6678"/>
    <property type="match status" value="1"/>
</dbReference>
<dbReference type="AlphaFoldDB" id="A0AA37HF11"/>
<protein>
    <submittedName>
        <fullName evidence="1">Uncharacterized protein</fullName>
    </submittedName>
</protein>
<evidence type="ECO:0000313" key="2">
    <source>
        <dbReference type="Proteomes" id="UP001055286"/>
    </source>
</evidence>
<name>A0AA37HF11_9HYPH</name>
<dbReference type="EMBL" id="BPQJ01000021">
    <property type="protein sequence ID" value="GJD64005.1"/>
    <property type="molecule type" value="Genomic_DNA"/>
</dbReference>
<comment type="caution">
    <text evidence="1">The sequence shown here is derived from an EMBL/GenBank/DDBJ whole genome shotgun (WGS) entry which is preliminary data.</text>
</comment>
<proteinExistence type="predicted"/>
<dbReference type="RefSeq" id="WP_099901496.1">
    <property type="nucleotide sequence ID" value="NZ_BPQJ01000021.1"/>
</dbReference>